<evidence type="ECO:0000256" key="4">
    <source>
        <dbReference type="ARBA" id="ARBA00022833"/>
    </source>
</evidence>
<dbReference type="SUPFAM" id="SSF57667">
    <property type="entry name" value="beta-beta-alpha zinc fingers"/>
    <property type="match status" value="1"/>
</dbReference>
<organism evidence="7 8">
    <name type="scientific">Bicyclus anynana</name>
    <name type="common">Squinting bush brown butterfly</name>
    <dbReference type="NCBI Taxonomy" id="110368"/>
    <lineage>
        <taxon>Eukaryota</taxon>
        <taxon>Metazoa</taxon>
        <taxon>Ecdysozoa</taxon>
        <taxon>Arthropoda</taxon>
        <taxon>Hexapoda</taxon>
        <taxon>Insecta</taxon>
        <taxon>Pterygota</taxon>
        <taxon>Neoptera</taxon>
        <taxon>Endopterygota</taxon>
        <taxon>Lepidoptera</taxon>
        <taxon>Glossata</taxon>
        <taxon>Ditrysia</taxon>
        <taxon>Papilionoidea</taxon>
        <taxon>Nymphalidae</taxon>
        <taxon>Satyrinae</taxon>
        <taxon>Satyrini</taxon>
        <taxon>Mycalesina</taxon>
        <taxon>Bicyclus</taxon>
    </lineage>
</organism>
<dbReference type="PROSITE" id="PS50157">
    <property type="entry name" value="ZINC_FINGER_C2H2_2"/>
    <property type="match status" value="3"/>
</dbReference>
<dbReference type="GeneID" id="112046151"/>
<keyword evidence="4" id="KW-0862">Zinc</keyword>
<reference evidence="8" key="1">
    <citation type="submission" date="2025-08" db="UniProtKB">
        <authorList>
            <consortium name="RefSeq"/>
        </authorList>
    </citation>
    <scope>IDENTIFICATION</scope>
</reference>
<evidence type="ECO:0000256" key="2">
    <source>
        <dbReference type="ARBA" id="ARBA00022737"/>
    </source>
</evidence>
<dbReference type="PANTHER" id="PTHR24409:SF295">
    <property type="entry name" value="AZ2-RELATED"/>
    <property type="match status" value="1"/>
</dbReference>
<feature type="domain" description="C2H2-type" evidence="6">
    <location>
        <begin position="79"/>
        <end position="102"/>
    </location>
</feature>
<dbReference type="InterPro" id="IPR013087">
    <property type="entry name" value="Znf_C2H2_type"/>
</dbReference>
<evidence type="ECO:0000256" key="3">
    <source>
        <dbReference type="ARBA" id="ARBA00022771"/>
    </source>
</evidence>
<sequence length="253" mass="29726">MEASSSNKKISKVKIKQNYCKYCKKTVIGNAYKFKRHLFKHDAVKARYNCDICLKKFFRSDAFKIHMNHHNGVAPQKMYTCDHCERTFVIKNNLISHLKRIHDENIDSELGKFVCDVCKLSFCEQRTLTRHIIKMHFNNKSKDPLHIRKSINETWVEKVNNKNALVSMTKVNTNVIIIKQLKVDVKVLDETNIVECKTDSNDQYSKAVCDYCKKEMVKKSLRTHIKEVHMDIRKFNCKSETNCHPHHATVHEL</sequence>
<evidence type="ECO:0000313" key="8">
    <source>
        <dbReference type="RefSeq" id="XP_052746017.1"/>
    </source>
</evidence>
<dbReference type="RefSeq" id="XP_052746017.1">
    <property type="nucleotide sequence ID" value="XM_052890057.1"/>
</dbReference>
<accession>A0ABM3M3F5</accession>
<name>A0ABM3M3F5_BICAN</name>
<keyword evidence="2" id="KW-0677">Repeat</keyword>
<evidence type="ECO:0000256" key="1">
    <source>
        <dbReference type="ARBA" id="ARBA00022723"/>
    </source>
</evidence>
<proteinExistence type="predicted"/>
<feature type="domain" description="C2H2-type" evidence="6">
    <location>
        <begin position="48"/>
        <end position="75"/>
    </location>
</feature>
<evidence type="ECO:0000259" key="6">
    <source>
        <dbReference type="PROSITE" id="PS50157"/>
    </source>
</evidence>
<evidence type="ECO:0000313" key="7">
    <source>
        <dbReference type="Proteomes" id="UP001652582"/>
    </source>
</evidence>
<keyword evidence="1" id="KW-0479">Metal-binding</keyword>
<dbReference type="SMART" id="SM00355">
    <property type="entry name" value="ZnF_C2H2"/>
    <property type="match status" value="5"/>
</dbReference>
<dbReference type="Pfam" id="PF00096">
    <property type="entry name" value="zf-C2H2"/>
    <property type="match status" value="3"/>
</dbReference>
<dbReference type="PROSITE" id="PS00028">
    <property type="entry name" value="ZINC_FINGER_C2H2_1"/>
    <property type="match status" value="3"/>
</dbReference>
<evidence type="ECO:0000256" key="5">
    <source>
        <dbReference type="PROSITE-ProRule" id="PRU00042"/>
    </source>
</evidence>
<dbReference type="InterPro" id="IPR036236">
    <property type="entry name" value="Znf_C2H2_sf"/>
</dbReference>
<keyword evidence="3 5" id="KW-0863">Zinc-finger</keyword>
<gene>
    <name evidence="8" type="primary">LOC112046151</name>
</gene>
<dbReference type="Gene3D" id="3.30.160.60">
    <property type="entry name" value="Classic Zinc Finger"/>
    <property type="match status" value="2"/>
</dbReference>
<dbReference type="Proteomes" id="UP001652582">
    <property type="component" value="Chromosome 27"/>
</dbReference>
<keyword evidence="7" id="KW-1185">Reference proteome</keyword>
<dbReference type="PANTHER" id="PTHR24409">
    <property type="entry name" value="ZINC FINGER PROTEIN 142"/>
    <property type="match status" value="1"/>
</dbReference>
<protein>
    <submittedName>
        <fullName evidence="8">Zinc finger imprinted 3</fullName>
    </submittedName>
</protein>
<feature type="domain" description="C2H2-type" evidence="6">
    <location>
        <begin position="113"/>
        <end position="141"/>
    </location>
</feature>